<keyword evidence="3 8" id="KW-0812">Transmembrane</keyword>
<dbReference type="EMBL" id="JBHRTI010000010">
    <property type="protein sequence ID" value="MFC3149078.1"/>
    <property type="molecule type" value="Genomic_DNA"/>
</dbReference>
<dbReference type="Pfam" id="PF07885">
    <property type="entry name" value="Ion_trans_2"/>
    <property type="match status" value="1"/>
</dbReference>
<keyword evidence="6 8" id="KW-0472">Membrane</keyword>
<reference evidence="11" key="1">
    <citation type="journal article" date="2019" name="Int. J. Syst. Evol. Microbiol.">
        <title>The Global Catalogue of Microorganisms (GCM) 10K type strain sequencing project: providing services to taxonomists for standard genome sequencing and annotation.</title>
        <authorList>
            <consortium name="The Broad Institute Genomics Platform"/>
            <consortium name="The Broad Institute Genome Sequencing Center for Infectious Disease"/>
            <person name="Wu L."/>
            <person name="Ma J."/>
        </authorList>
    </citation>
    <scope>NUCLEOTIDE SEQUENCE [LARGE SCALE GENOMIC DNA]</scope>
    <source>
        <strain evidence="11">KCTC 52168</strain>
    </source>
</reference>
<proteinExistence type="predicted"/>
<dbReference type="Proteomes" id="UP001595556">
    <property type="component" value="Unassembled WGS sequence"/>
</dbReference>
<evidence type="ECO:0000256" key="5">
    <source>
        <dbReference type="ARBA" id="ARBA00023065"/>
    </source>
</evidence>
<evidence type="ECO:0000313" key="11">
    <source>
        <dbReference type="Proteomes" id="UP001595556"/>
    </source>
</evidence>
<dbReference type="InterPro" id="IPR013099">
    <property type="entry name" value="K_chnl_dom"/>
</dbReference>
<protein>
    <submittedName>
        <fullName evidence="10">Potassium channel family protein</fullName>
    </submittedName>
</protein>
<feature type="transmembrane region" description="Helical" evidence="8">
    <location>
        <begin position="66"/>
        <end position="89"/>
    </location>
</feature>
<comment type="subcellular location">
    <subcellularLocation>
        <location evidence="1">Membrane</location>
        <topology evidence="1">Multi-pass membrane protein</topology>
    </subcellularLocation>
</comment>
<sequence>MKSALIYIANRIWLILSIYAVSLVLGAASFALLESKPFTDGLWWAVVTALTVGYGDLSPVTPAGRVAGIVFGHFWIFFVIPMIIANIIMHLVEDKHLFSDEEQRELMLRLRRVETLLEARVTPVAGIGQQNGYSDSQSGESRST</sequence>
<gene>
    <name evidence="10" type="ORF">ACFOEN_15740</name>
</gene>
<evidence type="ECO:0000256" key="2">
    <source>
        <dbReference type="ARBA" id="ARBA00022448"/>
    </source>
</evidence>
<keyword evidence="11" id="KW-1185">Reference proteome</keyword>
<organism evidence="10 11">
    <name type="scientific">Piscinibacterium candidicorallinum</name>
    <dbReference type="NCBI Taxonomy" id="1793872"/>
    <lineage>
        <taxon>Bacteria</taxon>
        <taxon>Pseudomonadati</taxon>
        <taxon>Pseudomonadota</taxon>
        <taxon>Betaproteobacteria</taxon>
        <taxon>Burkholderiales</taxon>
        <taxon>Piscinibacterium</taxon>
    </lineage>
</organism>
<keyword evidence="4 8" id="KW-1133">Transmembrane helix</keyword>
<keyword evidence="7 10" id="KW-0407">Ion channel</keyword>
<keyword evidence="5" id="KW-0406">Ion transport</keyword>
<evidence type="ECO:0000256" key="1">
    <source>
        <dbReference type="ARBA" id="ARBA00004141"/>
    </source>
</evidence>
<dbReference type="InterPro" id="IPR028325">
    <property type="entry name" value="VG_K_chnl"/>
</dbReference>
<evidence type="ECO:0000256" key="7">
    <source>
        <dbReference type="ARBA" id="ARBA00023303"/>
    </source>
</evidence>
<evidence type="ECO:0000256" key="8">
    <source>
        <dbReference type="SAM" id="Phobius"/>
    </source>
</evidence>
<dbReference type="GO" id="GO:0034220">
    <property type="term" value="P:monoatomic ion transmembrane transport"/>
    <property type="evidence" value="ECO:0007669"/>
    <property type="project" value="UniProtKB-KW"/>
</dbReference>
<dbReference type="SUPFAM" id="SSF81324">
    <property type="entry name" value="Voltage-gated potassium channels"/>
    <property type="match status" value="1"/>
</dbReference>
<dbReference type="PANTHER" id="PTHR11537:SF254">
    <property type="entry name" value="POTASSIUM VOLTAGE-GATED CHANNEL PROTEIN SHAB"/>
    <property type="match status" value="1"/>
</dbReference>
<comment type="caution">
    <text evidence="10">The sequence shown here is derived from an EMBL/GenBank/DDBJ whole genome shotgun (WGS) entry which is preliminary data.</text>
</comment>
<name>A0ABV7H966_9BURK</name>
<accession>A0ABV7H966</accession>
<keyword evidence="2" id="KW-0813">Transport</keyword>
<evidence type="ECO:0000259" key="9">
    <source>
        <dbReference type="Pfam" id="PF07885"/>
    </source>
</evidence>
<feature type="transmembrane region" description="Helical" evidence="8">
    <location>
        <begin position="12"/>
        <end position="33"/>
    </location>
</feature>
<dbReference type="PANTHER" id="PTHR11537">
    <property type="entry name" value="VOLTAGE-GATED POTASSIUM CHANNEL"/>
    <property type="match status" value="1"/>
</dbReference>
<evidence type="ECO:0000256" key="3">
    <source>
        <dbReference type="ARBA" id="ARBA00022692"/>
    </source>
</evidence>
<evidence type="ECO:0000256" key="4">
    <source>
        <dbReference type="ARBA" id="ARBA00022989"/>
    </source>
</evidence>
<dbReference type="RefSeq" id="WP_377305560.1">
    <property type="nucleotide sequence ID" value="NZ_CP180191.1"/>
</dbReference>
<evidence type="ECO:0000256" key="6">
    <source>
        <dbReference type="ARBA" id="ARBA00023136"/>
    </source>
</evidence>
<feature type="domain" description="Potassium channel" evidence="9">
    <location>
        <begin position="22"/>
        <end position="81"/>
    </location>
</feature>
<evidence type="ECO:0000313" key="10">
    <source>
        <dbReference type="EMBL" id="MFC3149078.1"/>
    </source>
</evidence>
<dbReference type="Gene3D" id="1.10.287.70">
    <property type="match status" value="1"/>
</dbReference>